<dbReference type="EMBL" id="CAXHTB010000010">
    <property type="protein sequence ID" value="CAL0313322.1"/>
    <property type="molecule type" value="Genomic_DNA"/>
</dbReference>
<gene>
    <name evidence="2" type="ORF">LLUT_LOCUS14382</name>
</gene>
<dbReference type="Pfam" id="PF03078">
    <property type="entry name" value="ATHILA"/>
    <property type="match status" value="1"/>
</dbReference>
<dbReference type="Proteomes" id="UP001497480">
    <property type="component" value="Unassembled WGS sequence"/>
</dbReference>
<accession>A0AAV1WVI1</accession>
<feature type="domain" description="Arabidopsis retrotransposon Orf1 C-terminal" evidence="1">
    <location>
        <begin position="5"/>
        <end position="151"/>
    </location>
</feature>
<organism evidence="2 3">
    <name type="scientific">Lupinus luteus</name>
    <name type="common">European yellow lupine</name>
    <dbReference type="NCBI Taxonomy" id="3873"/>
    <lineage>
        <taxon>Eukaryota</taxon>
        <taxon>Viridiplantae</taxon>
        <taxon>Streptophyta</taxon>
        <taxon>Embryophyta</taxon>
        <taxon>Tracheophyta</taxon>
        <taxon>Spermatophyta</taxon>
        <taxon>Magnoliopsida</taxon>
        <taxon>eudicotyledons</taxon>
        <taxon>Gunneridae</taxon>
        <taxon>Pentapetalae</taxon>
        <taxon>rosids</taxon>
        <taxon>fabids</taxon>
        <taxon>Fabales</taxon>
        <taxon>Fabaceae</taxon>
        <taxon>Papilionoideae</taxon>
        <taxon>50 kb inversion clade</taxon>
        <taxon>genistoids sensu lato</taxon>
        <taxon>core genistoids</taxon>
        <taxon>Genisteae</taxon>
        <taxon>Lupinus</taxon>
    </lineage>
</organism>
<name>A0AAV1WVI1_LUPLU</name>
<evidence type="ECO:0000313" key="3">
    <source>
        <dbReference type="Proteomes" id="UP001497480"/>
    </source>
</evidence>
<dbReference type="AlphaFoldDB" id="A0AAV1WVI1"/>
<proteinExistence type="predicted"/>
<reference evidence="2 3" key="1">
    <citation type="submission" date="2024-03" db="EMBL/GenBank/DDBJ databases">
        <authorList>
            <person name="Martinez-Hernandez J."/>
        </authorList>
    </citation>
    <scope>NUCLEOTIDE SEQUENCE [LARGE SCALE GENOMIC DNA]</scope>
</reference>
<protein>
    <recommendedName>
        <fullName evidence="1">Arabidopsis retrotransposon Orf1 C-terminal domain-containing protein</fullName>
    </recommendedName>
</protein>
<comment type="caution">
    <text evidence="2">The sequence shown here is derived from an EMBL/GenBank/DDBJ whole genome shotgun (WGS) entry which is preliminary data.</text>
</comment>
<keyword evidence="3" id="KW-1185">Reference proteome</keyword>
<dbReference type="InterPro" id="IPR004312">
    <property type="entry name" value="ATHILA_Orf1_C"/>
</dbReference>
<sequence length="154" mass="17920">MNDIVLDTIGFRDDFDRLLARVGWSTFMIVRDLTYAELTIEFLSFLEAEILQGPHTIAGWMIFMLREIEFALTLAQFNAIFCLLVGDTCRPLREFEAHKLWTRVADDAQTYDPSNCKTYFMPNPTFHYLQSVMAKTLFGREESDGNVRLDELFL</sequence>
<evidence type="ECO:0000259" key="1">
    <source>
        <dbReference type="Pfam" id="PF03078"/>
    </source>
</evidence>
<evidence type="ECO:0000313" key="2">
    <source>
        <dbReference type="EMBL" id="CAL0313322.1"/>
    </source>
</evidence>